<evidence type="ECO:0000313" key="2">
    <source>
        <dbReference type="EMBL" id="KAK3584626.1"/>
    </source>
</evidence>
<evidence type="ECO:0000256" key="1">
    <source>
        <dbReference type="SAM" id="MobiDB-lite"/>
    </source>
</evidence>
<dbReference type="AlphaFoldDB" id="A0AAE0VNY3"/>
<feature type="region of interest" description="Disordered" evidence="1">
    <location>
        <begin position="210"/>
        <end position="250"/>
    </location>
</feature>
<keyword evidence="3" id="KW-1185">Reference proteome</keyword>
<sequence>MAISKSCLCHQLKSENVDKLKIYITGIIGAIDMRYNEAEIALILFFNLSLGGNDFIPKLNEISHERWLKGIFENENFRRKLFNIYSRPDSGHRSVTIDLDVLVNLLQNFCCPNKQDGEQLSLEDVRQLSINLSGKDARITASNNICKLTNSSLQYVLTTGVSEAELSNVMEDGGLKKVGDMVEYELSPHVHYDSFEDHLKIPEEDLKEALTRTRMRRHRKRELIETPGKERQSRKHKRSTSIPRLVSGDR</sequence>
<reference evidence="2" key="1">
    <citation type="journal article" date="2021" name="Genome Biol. Evol.">
        <title>A High-Quality Reference Genome for a Parasitic Bivalve with Doubly Uniparental Inheritance (Bivalvia: Unionida).</title>
        <authorList>
            <person name="Smith C.H."/>
        </authorList>
    </citation>
    <scope>NUCLEOTIDE SEQUENCE</scope>
    <source>
        <strain evidence="2">CHS0354</strain>
    </source>
</reference>
<accession>A0AAE0VNY3</accession>
<protein>
    <submittedName>
        <fullName evidence="2">Uncharacterized protein</fullName>
    </submittedName>
</protein>
<proteinExistence type="predicted"/>
<reference evidence="2" key="2">
    <citation type="journal article" date="2021" name="Genome Biol. Evol.">
        <title>Developing a high-quality reference genome for a parasitic bivalve with doubly uniparental inheritance (Bivalvia: Unionida).</title>
        <authorList>
            <person name="Smith C.H."/>
        </authorList>
    </citation>
    <scope>NUCLEOTIDE SEQUENCE</scope>
    <source>
        <strain evidence="2">CHS0354</strain>
        <tissue evidence="2">Mantle</tissue>
    </source>
</reference>
<dbReference type="Proteomes" id="UP001195483">
    <property type="component" value="Unassembled WGS sequence"/>
</dbReference>
<evidence type="ECO:0000313" key="3">
    <source>
        <dbReference type="Proteomes" id="UP001195483"/>
    </source>
</evidence>
<gene>
    <name evidence="2" type="ORF">CHS0354_005232</name>
</gene>
<feature type="compositionally biased region" description="Basic and acidic residues" evidence="1">
    <location>
        <begin position="222"/>
        <end position="231"/>
    </location>
</feature>
<organism evidence="2 3">
    <name type="scientific">Potamilus streckersoni</name>
    <dbReference type="NCBI Taxonomy" id="2493646"/>
    <lineage>
        <taxon>Eukaryota</taxon>
        <taxon>Metazoa</taxon>
        <taxon>Spiralia</taxon>
        <taxon>Lophotrochozoa</taxon>
        <taxon>Mollusca</taxon>
        <taxon>Bivalvia</taxon>
        <taxon>Autobranchia</taxon>
        <taxon>Heteroconchia</taxon>
        <taxon>Palaeoheterodonta</taxon>
        <taxon>Unionida</taxon>
        <taxon>Unionoidea</taxon>
        <taxon>Unionidae</taxon>
        <taxon>Ambleminae</taxon>
        <taxon>Lampsilini</taxon>
        <taxon>Potamilus</taxon>
    </lineage>
</organism>
<dbReference type="EMBL" id="JAEAOA010000372">
    <property type="protein sequence ID" value="KAK3584626.1"/>
    <property type="molecule type" value="Genomic_DNA"/>
</dbReference>
<reference evidence="2" key="3">
    <citation type="submission" date="2023-05" db="EMBL/GenBank/DDBJ databases">
        <authorList>
            <person name="Smith C.H."/>
        </authorList>
    </citation>
    <scope>NUCLEOTIDE SEQUENCE</scope>
    <source>
        <strain evidence="2">CHS0354</strain>
        <tissue evidence="2">Mantle</tissue>
    </source>
</reference>
<comment type="caution">
    <text evidence="2">The sequence shown here is derived from an EMBL/GenBank/DDBJ whole genome shotgun (WGS) entry which is preliminary data.</text>
</comment>
<name>A0AAE0VNY3_9BIVA</name>